<gene>
    <name evidence="4" type="ORF">C8A03DRAFT_41933</name>
</gene>
<dbReference type="PANTHER" id="PTHR20963:SF23">
    <property type="entry name" value="3-PHYTASE"/>
    <property type="match status" value="1"/>
</dbReference>
<keyword evidence="5" id="KW-1185">Reference proteome</keyword>
<dbReference type="GO" id="GO:0009277">
    <property type="term" value="C:fungal-type cell wall"/>
    <property type="evidence" value="ECO:0007669"/>
    <property type="project" value="TreeGrafter"/>
</dbReference>
<comment type="caution">
    <text evidence="4">The sequence shown here is derived from an EMBL/GenBank/DDBJ whole genome shotgun (WGS) entry which is preliminary data.</text>
</comment>
<reference evidence="4" key="1">
    <citation type="journal article" date="2023" name="Mol. Phylogenet. Evol.">
        <title>Genome-scale phylogeny and comparative genomics of the fungal order Sordariales.</title>
        <authorList>
            <person name="Hensen N."/>
            <person name="Bonometti L."/>
            <person name="Westerberg I."/>
            <person name="Brannstrom I.O."/>
            <person name="Guillou S."/>
            <person name="Cros-Aarteil S."/>
            <person name="Calhoun S."/>
            <person name="Haridas S."/>
            <person name="Kuo A."/>
            <person name="Mondo S."/>
            <person name="Pangilinan J."/>
            <person name="Riley R."/>
            <person name="LaButti K."/>
            <person name="Andreopoulos B."/>
            <person name="Lipzen A."/>
            <person name="Chen C."/>
            <person name="Yan M."/>
            <person name="Daum C."/>
            <person name="Ng V."/>
            <person name="Clum A."/>
            <person name="Steindorff A."/>
            <person name="Ohm R.A."/>
            <person name="Martin F."/>
            <person name="Silar P."/>
            <person name="Natvig D.O."/>
            <person name="Lalanne C."/>
            <person name="Gautier V."/>
            <person name="Ament-Velasquez S.L."/>
            <person name="Kruys A."/>
            <person name="Hutchinson M.I."/>
            <person name="Powell A.J."/>
            <person name="Barry K."/>
            <person name="Miller A.N."/>
            <person name="Grigoriev I.V."/>
            <person name="Debuchy R."/>
            <person name="Gladieux P."/>
            <person name="Hiltunen Thoren M."/>
            <person name="Johannesson H."/>
        </authorList>
    </citation>
    <scope>NUCLEOTIDE SEQUENCE</scope>
    <source>
        <strain evidence="4">CBS 532.94</strain>
    </source>
</reference>
<dbReference type="GO" id="GO:0003993">
    <property type="term" value="F:acid phosphatase activity"/>
    <property type="evidence" value="ECO:0007669"/>
    <property type="project" value="TreeGrafter"/>
</dbReference>
<name>A0AAN7H8W9_9PEZI</name>
<evidence type="ECO:0000256" key="1">
    <source>
        <dbReference type="ARBA" id="ARBA00022801"/>
    </source>
</evidence>
<dbReference type="AlphaFoldDB" id="A0AAN7H8W9"/>
<dbReference type="EMBL" id="MU860038">
    <property type="protein sequence ID" value="KAK4240511.1"/>
    <property type="molecule type" value="Genomic_DNA"/>
</dbReference>
<dbReference type="Gene3D" id="3.40.50.1240">
    <property type="entry name" value="Phosphoglycerate mutase-like"/>
    <property type="match status" value="1"/>
</dbReference>
<dbReference type="InterPro" id="IPR000560">
    <property type="entry name" value="His_Pase_clade-2"/>
</dbReference>
<dbReference type="CDD" id="cd07061">
    <property type="entry name" value="HP_HAP_like"/>
    <property type="match status" value="1"/>
</dbReference>
<dbReference type="Proteomes" id="UP001303760">
    <property type="component" value="Unassembled WGS sequence"/>
</dbReference>
<dbReference type="InterPro" id="IPR029033">
    <property type="entry name" value="His_PPase_superfam"/>
</dbReference>
<accession>A0AAN7H8W9</accession>
<dbReference type="SUPFAM" id="SSF53254">
    <property type="entry name" value="Phosphoglycerate mutase-like"/>
    <property type="match status" value="1"/>
</dbReference>
<evidence type="ECO:0000256" key="3">
    <source>
        <dbReference type="SAM" id="SignalP"/>
    </source>
</evidence>
<feature type="region of interest" description="Disordered" evidence="2">
    <location>
        <begin position="403"/>
        <end position="442"/>
    </location>
</feature>
<evidence type="ECO:0000313" key="5">
    <source>
        <dbReference type="Proteomes" id="UP001303760"/>
    </source>
</evidence>
<protein>
    <submittedName>
        <fullName evidence="4">Histidine acid phosphatase</fullName>
    </submittedName>
</protein>
<organism evidence="4 5">
    <name type="scientific">Achaetomium macrosporum</name>
    <dbReference type="NCBI Taxonomy" id="79813"/>
    <lineage>
        <taxon>Eukaryota</taxon>
        <taxon>Fungi</taxon>
        <taxon>Dikarya</taxon>
        <taxon>Ascomycota</taxon>
        <taxon>Pezizomycotina</taxon>
        <taxon>Sordariomycetes</taxon>
        <taxon>Sordariomycetidae</taxon>
        <taxon>Sordariales</taxon>
        <taxon>Chaetomiaceae</taxon>
        <taxon>Achaetomium</taxon>
    </lineage>
</organism>
<dbReference type="PANTHER" id="PTHR20963">
    <property type="entry name" value="MULTIPLE INOSITOL POLYPHOSPHATE PHOSPHATASE-RELATED"/>
    <property type="match status" value="1"/>
</dbReference>
<dbReference type="Pfam" id="PF00328">
    <property type="entry name" value="His_Phos_2"/>
    <property type="match status" value="1"/>
</dbReference>
<feature type="signal peptide" evidence="3">
    <location>
        <begin position="1"/>
        <end position="16"/>
    </location>
</feature>
<sequence>MKPVAVSLAIVAAALAESHHLAPAQDILIDTDSETASDPLQWLGANSPWFAGPNVNGIDPEVPENCYVEQAAYAVRHGSRYPDQGAYNDWLSMQQRFAPENGYTASGSLSFLPKWRTVLTNPPIQIAMESPTGYKESYDLAYTLRTRYPDLHNDGQYFPVWANNYTRVLQTAQMFVRGYLGPFSPTYGNVVSVTSKGFAGAVGDSLSPSDMCPNFVDTQGATQQASWAAVFVPPIKKRLQTMIRGNLTLTDNDILQIPYLCGFESQITGRLSPWCGVFTDDELKSYEYYNDLRYYYGVGPGTDLPSTMMTPFVNSLVGLLTQGPNVTGTFANGTTFALPKLLMAFMNDGQIAEIANAIGVFDDQAPLDPSVRDDGRLYMASRFVTMRGTITFERLNCIVEDSASGSPTTSGSADGRSSSTTLSTVTRGSNTTVTPPTDTPRLTTTAVRTVATTACPAAAAAALLPRNGSTRNETFVRIRLNDAVYPVPSCKDGPGSSCRLRDYAAYIAKRYAAQGNWTKNCNVTLAGSPTSVRGASFFTDLSKPWLQILAP</sequence>
<keyword evidence="3" id="KW-0732">Signal</keyword>
<keyword evidence="1" id="KW-0378">Hydrolase</keyword>
<feature type="chain" id="PRO_5042936569" evidence="3">
    <location>
        <begin position="17"/>
        <end position="551"/>
    </location>
</feature>
<evidence type="ECO:0000313" key="4">
    <source>
        <dbReference type="EMBL" id="KAK4240511.1"/>
    </source>
</evidence>
<reference evidence="4" key="2">
    <citation type="submission" date="2023-05" db="EMBL/GenBank/DDBJ databases">
        <authorList>
            <consortium name="Lawrence Berkeley National Laboratory"/>
            <person name="Steindorff A."/>
            <person name="Hensen N."/>
            <person name="Bonometti L."/>
            <person name="Westerberg I."/>
            <person name="Brannstrom I.O."/>
            <person name="Guillou S."/>
            <person name="Cros-Aarteil S."/>
            <person name="Calhoun S."/>
            <person name="Haridas S."/>
            <person name="Kuo A."/>
            <person name="Mondo S."/>
            <person name="Pangilinan J."/>
            <person name="Riley R."/>
            <person name="Labutti K."/>
            <person name="Andreopoulos B."/>
            <person name="Lipzen A."/>
            <person name="Chen C."/>
            <person name="Yanf M."/>
            <person name="Daum C."/>
            <person name="Ng V."/>
            <person name="Clum A."/>
            <person name="Ohm R."/>
            <person name="Martin F."/>
            <person name="Silar P."/>
            <person name="Natvig D."/>
            <person name="Lalanne C."/>
            <person name="Gautier V."/>
            <person name="Ament-Velasquez S.L."/>
            <person name="Kruys A."/>
            <person name="Hutchinson M.I."/>
            <person name="Powell A.J."/>
            <person name="Barry K."/>
            <person name="Miller A.N."/>
            <person name="Grigoriev I.V."/>
            <person name="Debuchy R."/>
            <person name="Gladieux P."/>
            <person name="Thoren M.H."/>
            <person name="Johannesson H."/>
        </authorList>
    </citation>
    <scope>NUCLEOTIDE SEQUENCE</scope>
    <source>
        <strain evidence="4">CBS 532.94</strain>
    </source>
</reference>
<proteinExistence type="predicted"/>
<evidence type="ECO:0000256" key="2">
    <source>
        <dbReference type="SAM" id="MobiDB-lite"/>
    </source>
</evidence>